<dbReference type="PANTHER" id="PTHR33279">
    <property type="entry name" value="SULFUR CARRIER PROTEIN YEDF-RELATED"/>
    <property type="match status" value="1"/>
</dbReference>
<reference evidence="5 6" key="1">
    <citation type="journal article" date="2014" name="Appl. Environ. Microbiol.">
        <title>Genomic features of a bumble bee symbiont reflect its host environment.</title>
        <authorList>
            <person name="Martinson V.G."/>
            <person name="Magoc T."/>
            <person name="Koch H."/>
            <person name="Salzberg S.L."/>
            <person name="Moran N.A."/>
        </authorList>
    </citation>
    <scope>NUCLEOTIDE SEQUENCE [LARGE SCALE GENOMIC DNA]</scope>
    <source>
        <strain evidence="5 6">Bimp</strain>
    </source>
</reference>
<dbReference type="NCBIfam" id="NF001423">
    <property type="entry name" value="PRK00299.1"/>
    <property type="match status" value="1"/>
</dbReference>
<accession>A0AB94IAM6</accession>
<proteinExistence type="inferred from homology"/>
<keyword evidence="2 3" id="KW-0963">Cytoplasm</keyword>
<dbReference type="InterPro" id="IPR022931">
    <property type="entry name" value="Sulphur_carrier_TusA"/>
</dbReference>
<name>A0AB94IAM6_9GAMM</name>
<evidence type="ECO:0000256" key="1">
    <source>
        <dbReference type="ARBA" id="ARBA00008984"/>
    </source>
</evidence>
<dbReference type="HAMAP" id="MF_00413">
    <property type="entry name" value="Thiourid_synth_A"/>
    <property type="match status" value="1"/>
</dbReference>
<dbReference type="InterPro" id="IPR036868">
    <property type="entry name" value="TusA-like_sf"/>
</dbReference>
<dbReference type="GO" id="GO:0097163">
    <property type="term" value="F:sulfur carrier activity"/>
    <property type="evidence" value="ECO:0007669"/>
    <property type="project" value="UniProtKB-UniRule"/>
</dbReference>
<evidence type="ECO:0000313" key="5">
    <source>
        <dbReference type="EMBL" id="TEA26457.1"/>
    </source>
</evidence>
<feature type="domain" description="UPF0033" evidence="4">
    <location>
        <begin position="12"/>
        <end position="36"/>
    </location>
</feature>
<evidence type="ECO:0000256" key="2">
    <source>
        <dbReference type="ARBA" id="ARBA00022490"/>
    </source>
</evidence>
<dbReference type="EMBL" id="AWGA01000082">
    <property type="protein sequence ID" value="TEA26457.1"/>
    <property type="molecule type" value="Genomic_DNA"/>
</dbReference>
<organism evidence="5 6">
    <name type="scientific">Candidatus Schmidhempelia bombi str. Bimp</name>
    <dbReference type="NCBI Taxonomy" id="1387197"/>
    <lineage>
        <taxon>Bacteria</taxon>
        <taxon>Pseudomonadati</taxon>
        <taxon>Pseudomonadota</taxon>
        <taxon>Gammaproteobacteria</taxon>
        <taxon>Orbales</taxon>
        <taxon>Orbaceae</taxon>
        <taxon>Candidatus Schmidhempelia</taxon>
    </lineage>
</organism>
<dbReference type="AlphaFoldDB" id="A0AB94IAM6"/>
<comment type="subcellular location">
    <subcellularLocation>
        <location evidence="3">Cytoplasm</location>
    </subcellularLocation>
</comment>
<comment type="caution">
    <text evidence="5">The sequence shown here is derived from an EMBL/GenBank/DDBJ whole genome shotgun (WGS) entry which is preliminary data.</text>
</comment>
<evidence type="ECO:0000256" key="3">
    <source>
        <dbReference type="HAMAP-Rule" id="MF_00413"/>
    </source>
</evidence>
<dbReference type="GO" id="GO:0002143">
    <property type="term" value="P:tRNA wobble position uridine thiolation"/>
    <property type="evidence" value="ECO:0007669"/>
    <property type="project" value="InterPro"/>
</dbReference>
<dbReference type="InterPro" id="IPR001455">
    <property type="entry name" value="TusA-like"/>
</dbReference>
<dbReference type="RefSeq" id="WP_133459317.1">
    <property type="nucleotide sequence ID" value="NZ_AWGA01000082.1"/>
</dbReference>
<evidence type="ECO:0000259" key="4">
    <source>
        <dbReference type="PROSITE" id="PS01148"/>
    </source>
</evidence>
<dbReference type="SUPFAM" id="SSF64307">
    <property type="entry name" value="SirA-like"/>
    <property type="match status" value="1"/>
</dbReference>
<comment type="similarity">
    <text evidence="1 3">Belongs to the sulfur carrier protein TusA family.</text>
</comment>
<dbReference type="Proteomes" id="UP000506160">
    <property type="component" value="Unassembled WGS sequence"/>
</dbReference>
<dbReference type="GO" id="GO:0005737">
    <property type="term" value="C:cytoplasm"/>
    <property type="evidence" value="ECO:0007669"/>
    <property type="project" value="UniProtKB-SubCell"/>
</dbReference>
<keyword evidence="6" id="KW-1185">Reference proteome</keyword>
<protein>
    <recommendedName>
        <fullName evidence="3">Sulfur carrier protein TusA</fullName>
    </recommendedName>
</protein>
<dbReference type="Pfam" id="PF01206">
    <property type="entry name" value="TusA"/>
    <property type="match status" value="1"/>
</dbReference>
<comment type="function">
    <text evidence="3">Sulfur carrier protein which probably makes part of a sulfur-relay system.</text>
</comment>
<gene>
    <name evidence="3 5" type="primary">tusA</name>
    <name evidence="5" type="ORF">O970_08715</name>
</gene>
<evidence type="ECO:0000313" key="6">
    <source>
        <dbReference type="Proteomes" id="UP000506160"/>
    </source>
</evidence>
<feature type="active site" description="Cysteine persulfide intermediate" evidence="3">
    <location>
        <position position="19"/>
    </location>
</feature>
<keyword evidence="5" id="KW-0808">Transferase</keyword>
<dbReference type="PANTHER" id="PTHR33279:SF2">
    <property type="entry name" value="SULFUR CARRIER PROTEIN TUSA"/>
    <property type="match status" value="1"/>
</dbReference>
<sequence>MSNQELPIKQELNTLGLRCPEPIMLIRKAMRELNSGDILYVIADDPASVRDIPGFCRYMDHELLQQQIDHKPFTYLIRKG</sequence>
<dbReference type="GO" id="GO:0016740">
    <property type="term" value="F:transferase activity"/>
    <property type="evidence" value="ECO:0007669"/>
    <property type="project" value="UniProtKB-KW"/>
</dbReference>
<dbReference type="PROSITE" id="PS01148">
    <property type="entry name" value="UPF0033"/>
    <property type="match status" value="1"/>
</dbReference>
<dbReference type="Gene3D" id="3.30.110.40">
    <property type="entry name" value="TusA-like domain"/>
    <property type="match status" value="1"/>
</dbReference>